<protein>
    <submittedName>
        <fullName evidence="2">Uncharacterized protein</fullName>
    </submittedName>
</protein>
<keyword evidence="3" id="KW-1185">Reference proteome</keyword>
<evidence type="ECO:0000313" key="2">
    <source>
        <dbReference type="EMBL" id="SJN34897.1"/>
    </source>
</evidence>
<evidence type="ECO:0000313" key="3">
    <source>
        <dbReference type="Proteomes" id="UP000196778"/>
    </source>
</evidence>
<gene>
    <name evidence="2" type="ORF">FM119_09185</name>
</gene>
<dbReference type="AlphaFoldDB" id="A0A1R4JSA0"/>
<reference evidence="3" key="1">
    <citation type="submission" date="2017-02" db="EMBL/GenBank/DDBJ databases">
        <authorList>
            <person name="Dridi B."/>
        </authorList>
    </citation>
    <scope>NUCLEOTIDE SEQUENCE [LARGE SCALE GENOMIC DNA]</scope>
    <source>
        <strain evidence="3">EB411</strain>
    </source>
</reference>
<dbReference type="Proteomes" id="UP000196778">
    <property type="component" value="Unassembled WGS sequence"/>
</dbReference>
<evidence type="ECO:0000256" key="1">
    <source>
        <dbReference type="SAM" id="MobiDB-lite"/>
    </source>
</evidence>
<proteinExistence type="predicted"/>
<feature type="region of interest" description="Disordered" evidence="1">
    <location>
        <begin position="1"/>
        <end position="25"/>
    </location>
</feature>
<dbReference type="EMBL" id="FUKR01000051">
    <property type="protein sequence ID" value="SJN34897.1"/>
    <property type="molecule type" value="Genomic_DNA"/>
</dbReference>
<sequence length="43" mass="4704">MFSDTLEKNTRSGDWAAANSRTESAARRGSWGAGMAFLLALWL</sequence>
<name>A0A1R4JSA0_9MICO</name>
<accession>A0A1R4JSA0</accession>
<feature type="compositionally biased region" description="Basic and acidic residues" evidence="1">
    <location>
        <begin position="1"/>
        <end position="11"/>
    </location>
</feature>
<organism evidence="2 3">
    <name type="scientific">Mycetocola reblochoni REB411</name>
    <dbReference type="NCBI Taxonomy" id="1255698"/>
    <lineage>
        <taxon>Bacteria</taxon>
        <taxon>Bacillati</taxon>
        <taxon>Actinomycetota</taxon>
        <taxon>Actinomycetes</taxon>
        <taxon>Micrococcales</taxon>
        <taxon>Microbacteriaceae</taxon>
        <taxon>Mycetocola</taxon>
    </lineage>
</organism>